<protein>
    <submittedName>
        <fullName evidence="2">Uncharacterized protein</fullName>
    </submittedName>
</protein>
<keyword evidence="1" id="KW-0732">Signal</keyword>
<gene>
    <name evidence="2" type="ORF">ADICEAN_03138</name>
</gene>
<evidence type="ECO:0000256" key="1">
    <source>
        <dbReference type="SAM" id="SignalP"/>
    </source>
</evidence>
<comment type="caution">
    <text evidence="2">The sequence shown here is derived from an EMBL/GenBank/DDBJ whole genome shotgun (WGS) entry which is preliminary data.</text>
</comment>
<accession>M7N389</accession>
<name>M7N389_9BACT</name>
<proteinExistence type="predicted"/>
<feature type="chain" id="PRO_5004081833" evidence="1">
    <location>
        <begin position="22"/>
        <end position="349"/>
    </location>
</feature>
<feature type="signal peptide" evidence="1">
    <location>
        <begin position="1"/>
        <end position="21"/>
    </location>
</feature>
<reference evidence="2 3" key="1">
    <citation type="journal article" date="2013" name="Genome Announc.">
        <title>Draft Genome Sequence of Cesiribacter andamanensis Strain AMV16T, Isolated from a Soil Sample from a Mud Volcano in the Andaman Islands, India.</title>
        <authorList>
            <person name="Shivaji S."/>
            <person name="Ara S."/>
            <person name="Begum Z."/>
            <person name="Srinivas T.N."/>
            <person name="Singh A."/>
            <person name="Kumar Pinnaka A."/>
        </authorList>
    </citation>
    <scope>NUCLEOTIDE SEQUENCE [LARGE SCALE GENOMIC DNA]</scope>
    <source>
        <strain evidence="2 3">AMV16</strain>
    </source>
</reference>
<dbReference type="EMBL" id="AODQ01000093">
    <property type="protein sequence ID" value="EMR01742.1"/>
    <property type="molecule type" value="Genomic_DNA"/>
</dbReference>
<keyword evidence="3" id="KW-1185">Reference proteome</keyword>
<organism evidence="2 3">
    <name type="scientific">Cesiribacter andamanensis AMV16</name>
    <dbReference type="NCBI Taxonomy" id="1279009"/>
    <lineage>
        <taxon>Bacteria</taxon>
        <taxon>Pseudomonadati</taxon>
        <taxon>Bacteroidota</taxon>
        <taxon>Cytophagia</taxon>
        <taxon>Cytophagales</taxon>
        <taxon>Cesiribacteraceae</taxon>
        <taxon>Cesiribacter</taxon>
    </lineage>
</organism>
<dbReference type="Proteomes" id="UP000011910">
    <property type="component" value="Unassembled WGS sequence"/>
</dbReference>
<dbReference type="RefSeq" id="WP_009196523.1">
    <property type="nucleotide sequence ID" value="NZ_AODQ01000093.1"/>
</dbReference>
<evidence type="ECO:0000313" key="2">
    <source>
        <dbReference type="EMBL" id="EMR01742.1"/>
    </source>
</evidence>
<dbReference type="AlphaFoldDB" id="M7N389"/>
<evidence type="ECO:0000313" key="3">
    <source>
        <dbReference type="Proteomes" id="UP000011910"/>
    </source>
</evidence>
<dbReference type="OrthoDB" id="976407at2"/>
<sequence length="349" mass="39986">MFKKFTMVALMLVGGASATFAQNIKDEWVKIPYLQLPRQVFGEEVKTYTSRILIPNGLAADQDRNSITASLQTAAAIPGYEQSEDGAGIITEISLGWYSIPNYPEVITTTKKEKRGDKEVDVEYYSYRMQFRYPMQIRVLQGEQVIESTYINNSNDFSYASTDLFPTKAALYKFWEESGNKFKSGVRDKHLSANRDAIKAHLIHQYGYVKTHMREEIKFVKEKKDATDYAKLTSAFELVNAASPKKLEGDVYPSETYVADINAAMALWKEELAVSEPDNRKARIDKKVTEAILKNLVIGCYLSYQFAQADEYLTRLEELKEGIFVRAMRDKMADVQYRLAQYEKIYARN</sequence>